<dbReference type="InterPro" id="IPR036890">
    <property type="entry name" value="HATPase_C_sf"/>
</dbReference>
<dbReference type="CDD" id="cd16917">
    <property type="entry name" value="HATPase_UhpB-NarQ-NarX-like"/>
    <property type="match status" value="1"/>
</dbReference>
<dbReference type="EC" id="2.7.13.3" evidence="2"/>
<evidence type="ECO:0000256" key="1">
    <source>
        <dbReference type="ARBA" id="ARBA00000085"/>
    </source>
</evidence>
<organism evidence="12 13">
    <name type="scientific">Ammonicoccus fulvus</name>
    <dbReference type="NCBI Taxonomy" id="3138240"/>
    <lineage>
        <taxon>Bacteria</taxon>
        <taxon>Bacillati</taxon>
        <taxon>Actinomycetota</taxon>
        <taxon>Actinomycetes</taxon>
        <taxon>Propionibacteriales</taxon>
        <taxon>Propionibacteriaceae</taxon>
        <taxon>Ammonicoccus</taxon>
    </lineage>
</organism>
<dbReference type="Gene3D" id="3.30.565.10">
    <property type="entry name" value="Histidine kinase-like ATPase, C-terminal domain"/>
    <property type="match status" value="1"/>
</dbReference>
<keyword evidence="6 12" id="KW-0418">Kinase</keyword>
<evidence type="ECO:0000256" key="3">
    <source>
        <dbReference type="ARBA" id="ARBA00022553"/>
    </source>
</evidence>
<dbReference type="InterPro" id="IPR003594">
    <property type="entry name" value="HATPase_dom"/>
</dbReference>
<evidence type="ECO:0000313" key="12">
    <source>
        <dbReference type="EMBL" id="XAN06589.1"/>
    </source>
</evidence>
<keyword evidence="3" id="KW-0597">Phosphoprotein</keyword>
<evidence type="ECO:0000256" key="9">
    <source>
        <dbReference type="SAM" id="Phobius"/>
    </source>
</evidence>
<gene>
    <name evidence="12" type="ORF">AADG42_04450</name>
</gene>
<dbReference type="InterPro" id="IPR050482">
    <property type="entry name" value="Sensor_HK_TwoCompSys"/>
</dbReference>
<accession>A0ABZ3FP98</accession>
<keyword evidence="4" id="KW-0808">Transferase</keyword>
<evidence type="ECO:0000256" key="5">
    <source>
        <dbReference type="ARBA" id="ARBA00022741"/>
    </source>
</evidence>
<dbReference type="Pfam" id="PF07730">
    <property type="entry name" value="HisKA_3"/>
    <property type="match status" value="1"/>
</dbReference>
<feature type="domain" description="Histidine kinase/HSP90-like ATPase" evidence="10">
    <location>
        <begin position="288"/>
        <end position="374"/>
    </location>
</feature>
<evidence type="ECO:0000259" key="11">
    <source>
        <dbReference type="Pfam" id="PF07730"/>
    </source>
</evidence>
<dbReference type="RefSeq" id="WP_425308018.1">
    <property type="nucleotide sequence ID" value="NZ_CP154795.1"/>
</dbReference>
<feature type="transmembrane region" description="Helical" evidence="9">
    <location>
        <begin position="36"/>
        <end position="54"/>
    </location>
</feature>
<keyword evidence="9" id="KW-0472">Membrane</keyword>
<keyword evidence="9" id="KW-1133">Transmembrane helix</keyword>
<feature type="transmembrane region" description="Helical" evidence="9">
    <location>
        <begin position="61"/>
        <end position="93"/>
    </location>
</feature>
<evidence type="ECO:0000256" key="2">
    <source>
        <dbReference type="ARBA" id="ARBA00012438"/>
    </source>
</evidence>
<comment type="catalytic activity">
    <reaction evidence="1">
        <text>ATP + protein L-histidine = ADP + protein N-phospho-L-histidine.</text>
        <dbReference type="EC" id="2.7.13.3"/>
    </reaction>
</comment>
<keyword evidence="9" id="KW-0812">Transmembrane</keyword>
<dbReference type="GO" id="GO:0016301">
    <property type="term" value="F:kinase activity"/>
    <property type="evidence" value="ECO:0007669"/>
    <property type="project" value="UniProtKB-KW"/>
</dbReference>
<keyword evidence="5" id="KW-0547">Nucleotide-binding</keyword>
<feature type="transmembrane region" description="Helical" evidence="9">
    <location>
        <begin position="132"/>
        <end position="151"/>
    </location>
</feature>
<evidence type="ECO:0000313" key="13">
    <source>
        <dbReference type="Proteomes" id="UP001442841"/>
    </source>
</evidence>
<reference evidence="12 13" key="1">
    <citation type="submission" date="2024-04" db="EMBL/GenBank/DDBJ databases">
        <title>Isolation of an actinomycete strain from pig manure.</title>
        <authorList>
            <person name="Gong T."/>
            <person name="Yu Z."/>
            <person name="An M."/>
            <person name="Wei C."/>
            <person name="Yang W."/>
            <person name="Liu L."/>
        </authorList>
    </citation>
    <scope>NUCLEOTIDE SEQUENCE [LARGE SCALE GENOMIC DNA]</scope>
    <source>
        <strain evidence="12 13">ZF39</strain>
    </source>
</reference>
<evidence type="ECO:0000256" key="6">
    <source>
        <dbReference type="ARBA" id="ARBA00022777"/>
    </source>
</evidence>
<dbReference type="SUPFAM" id="SSF55874">
    <property type="entry name" value="ATPase domain of HSP90 chaperone/DNA topoisomerase II/histidine kinase"/>
    <property type="match status" value="1"/>
</dbReference>
<dbReference type="Gene3D" id="1.20.5.1930">
    <property type="match status" value="1"/>
</dbReference>
<evidence type="ECO:0000256" key="4">
    <source>
        <dbReference type="ARBA" id="ARBA00022679"/>
    </source>
</evidence>
<dbReference type="PANTHER" id="PTHR24421:SF10">
    <property type="entry name" value="NITRATE_NITRITE SENSOR PROTEIN NARQ"/>
    <property type="match status" value="1"/>
</dbReference>
<dbReference type="InterPro" id="IPR011712">
    <property type="entry name" value="Sig_transdc_His_kin_sub3_dim/P"/>
</dbReference>
<name>A0ABZ3FP98_9ACTN</name>
<evidence type="ECO:0000259" key="10">
    <source>
        <dbReference type="Pfam" id="PF02518"/>
    </source>
</evidence>
<dbReference type="EMBL" id="CP154795">
    <property type="protein sequence ID" value="XAN06589.1"/>
    <property type="molecule type" value="Genomic_DNA"/>
</dbReference>
<keyword evidence="13" id="KW-1185">Reference proteome</keyword>
<protein>
    <recommendedName>
        <fullName evidence="2">histidine kinase</fullName>
        <ecNumber evidence="2">2.7.13.3</ecNumber>
    </recommendedName>
</protein>
<dbReference type="Pfam" id="PF02518">
    <property type="entry name" value="HATPase_c"/>
    <property type="match status" value="1"/>
</dbReference>
<feature type="transmembrane region" description="Helical" evidence="9">
    <location>
        <begin position="7"/>
        <end position="30"/>
    </location>
</feature>
<sequence>MSSSRRISLLIDGCLAVQVLMILASALMIIDQSLTWGLVGIGSGIAIGLGWILYRVRGWVVGLWLVLAASIVGGMVDGGMVALLLLLIGLAVIVVEQGIRWGLIAGLAVVLALAVIVWIFRDSVGSVVSQSIGNIILVALGLVGGLMLLQLRRDREANQRLLAELRASVDIEKELMLADERSRSARDLHDGLGHWLTLIAMNLEYAQRVRDSDPTSAWTEVAGAREEARDALAYMRRWVRALNPPREPNLSGSAALEAIADSFRGTGLNVSVSQTGQEQPMGRETSLFAYRLVQEGLTNVLRHSSADRVDITLRWLEEDVELELADNGGGGTANGGGSGGFGLRSLEERARELGGTFHVRDTGEGVVLTGRVPAPRLVELGDPL</sequence>
<evidence type="ECO:0000256" key="8">
    <source>
        <dbReference type="ARBA" id="ARBA00023012"/>
    </source>
</evidence>
<feature type="domain" description="Signal transduction histidine kinase subgroup 3 dimerisation and phosphoacceptor" evidence="11">
    <location>
        <begin position="180"/>
        <end position="245"/>
    </location>
</feature>
<keyword evidence="7" id="KW-0067">ATP-binding</keyword>
<evidence type="ECO:0000256" key="7">
    <source>
        <dbReference type="ARBA" id="ARBA00022840"/>
    </source>
</evidence>
<dbReference type="PANTHER" id="PTHR24421">
    <property type="entry name" value="NITRATE/NITRITE SENSOR PROTEIN NARX-RELATED"/>
    <property type="match status" value="1"/>
</dbReference>
<keyword evidence="8" id="KW-0902">Two-component regulatory system</keyword>
<feature type="transmembrane region" description="Helical" evidence="9">
    <location>
        <begin position="99"/>
        <end position="120"/>
    </location>
</feature>
<dbReference type="Proteomes" id="UP001442841">
    <property type="component" value="Chromosome"/>
</dbReference>
<proteinExistence type="predicted"/>